<dbReference type="Pfam" id="PF13912">
    <property type="entry name" value="zf-C2H2_6"/>
    <property type="match status" value="2"/>
</dbReference>
<name>A0AAV9AEY0_ACOGR</name>
<protein>
    <submittedName>
        <fullName evidence="4">Zinc finger protein ZAT3</fullName>
    </submittedName>
</protein>
<evidence type="ECO:0000313" key="5">
    <source>
        <dbReference type="Proteomes" id="UP001179952"/>
    </source>
</evidence>
<sequence length="295" mass="32268">MATTSLNYCSIPHYLPFFFALSNQFQKMKNNNPNSPPIQSPPCPAALEPTTHSGPRKQKLKKPIHRRSPILAYLNRAAAGPYNPPLDTDPVPPCTECGKTFRSWKALFGHMRCHPERGWRGIVPPPYARRLVIGWADPDQAKESAFPEADDTEVDIAEYLLMLQRGPTAAAMETEETTLSARFECSSCHKQFSTPQALGGHRASHKSVKGCFAIASSVGNNDSDNHESGLCGCDNETCSSGCLMKQSCLMGHERGSGSSARKFGEFDLNLVPPPDDDCDDEDSSVNSLLDLKLGK</sequence>
<dbReference type="GO" id="GO:0008270">
    <property type="term" value="F:zinc ion binding"/>
    <property type="evidence" value="ECO:0007669"/>
    <property type="project" value="UniProtKB-KW"/>
</dbReference>
<dbReference type="PANTHER" id="PTHR47591">
    <property type="entry name" value="ZINC FINGER PROTEIN ZAT2-RELATED"/>
    <property type="match status" value="1"/>
</dbReference>
<keyword evidence="1" id="KW-0863">Zinc-finger</keyword>
<feature type="compositionally biased region" description="Acidic residues" evidence="2">
    <location>
        <begin position="274"/>
        <end position="283"/>
    </location>
</feature>
<evidence type="ECO:0000313" key="4">
    <source>
        <dbReference type="EMBL" id="KAK1262722.1"/>
    </source>
</evidence>
<keyword evidence="1" id="KW-0862">Zinc</keyword>
<keyword evidence="1" id="KW-0479">Metal-binding</keyword>
<feature type="domain" description="C2H2-type" evidence="3">
    <location>
        <begin position="183"/>
        <end position="210"/>
    </location>
</feature>
<dbReference type="SMART" id="SM00355">
    <property type="entry name" value="ZnF_C2H2"/>
    <property type="match status" value="2"/>
</dbReference>
<evidence type="ECO:0000256" key="1">
    <source>
        <dbReference type="PROSITE-ProRule" id="PRU00042"/>
    </source>
</evidence>
<evidence type="ECO:0000259" key="3">
    <source>
        <dbReference type="PROSITE" id="PS50157"/>
    </source>
</evidence>
<reference evidence="4" key="1">
    <citation type="journal article" date="2023" name="Nat. Commun.">
        <title>Diploid and tetraploid genomes of Acorus and the evolution of monocots.</title>
        <authorList>
            <person name="Ma L."/>
            <person name="Liu K.W."/>
            <person name="Li Z."/>
            <person name="Hsiao Y.Y."/>
            <person name="Qi Y."/>
            <person name="Fu T."/>
            <person name="Tang G.D."/>
            <person name="Zhang D."/>
            <person name="Sun W.H."/>
            <person name="Liu D.K."/>
            <person name="Li Y."/>
            <person name="Chen G.Z."/>
            <person name="Liu X.D."/>
            <person name="Liao X.Y."/>
            <person name="Jiang Y.T."/>
            <person name="Yu X."/>
            <person name="Hao Y."/>
            <person name="Huang J."/>
            <person name="Zhao X.W."/>
            <person name="Ke S."/>
            <person name="Chen Y.Y."/>
            <person name="Wu W.L."/>
            <person name="Hsu J.L."/>
            <person name="Lin Y.F."/>
            <person name="Huang M.D."/>
            <person name="Li C.Y."/>
            <person name="Huang L."/>
            <person name="Wang Z.W."/>
            <person name="Zhao X."/>
            <person name="Zhong W.Y."/>
            <person name="Peng D.H."/>
            <person name="Ahmad S."/>
            <person name="Lan S."/>
            <person name="Zhang J.S."/>
            <person name="Tsai W.C."/>
            <person name="Van de Peer Y."/>
            <person name="Liu Z.J."/>
        </authorList>
    </citation>
    <scope>NUCLEOTIDE SEQUENCE</scope>
    <source>
        <strain evidence="4">SCP</strain>
    </source>
</reference>
<keyword evidence="5" id="KW-1185">Reference proteome</keyword>
<feature type="region of interest" description="Disordered" evidence="2">
    <location>
        <begin position="30"/>
        <end position="62"/>
    </location>
</feature>
<feature type="domain" description="C2H2-type" evidence="3">
    <location>
        <begin position="92"/>
        <end position="114"/>
    </location>
</feature>
<gene>
    <name evidence="4" type="ORF">QJS04_geneDACA001349</name>
</gene>
<evidence type="ECO:0000256" key="2">
    <source>
        <dbReference type="SAM" id="MobiDB-lite"/>
    </source>
</evidence>
<dbReference type="InterPro" id="IPR013087">
    <property type="entry name" value="Znf_C2H2_type"/>
</dbReference>
<feature type="compositionally biased region" description="Pro residues" evidence="2">
    <location>
        <begin position="34"/>
        <end position="44"/>
    </location>
</feature>
<dbReference type="PANTHER" id="PTHR47591:SF1">
    <property type="entry name" value="ZINC FINGER PROTEIN ZAT2-RELATED"/>
    <property type="match status" value="1"/>
</dbReference>
<organism evidence="4 5">
    <name type="scientific">Acorus gramineus</name>
    <name type="common">Dwarf sweet flag</name>
    <dbReference type="NCBI Taxonomy" id="55184"/>
    <lineage>
        <taxon>Eukaryota</taxon>
        <taxon>Viridiplantae</taxon>
        <taxon>Streptophyta</taxon>
        <taxon>Embryophyta</taxon>
        <taxon>Tracheophyta</taxon>
        <taxon>Spermatophyta</taxon>
        <taxon>Magnoliopsida</taxon>
        <taxon>Liliopsida</taxon>
        <taxon>Acoraceae</taxon>
        <taxon>Acorus</taxon>
    </lineage>
</organism>
<feature type="region of interest" description="Disordered" evidence="2">
    <location>
        <begin position="264"/>
        <end position="283"/>
    </location>
</feature>
<dbReference type="AlphaFoldDB" id="A0AAV9AEY0"/>
<dbReference type="Proteomes" id="UP001179952">
    <property type="component" value="Unassembled WGS sequence"/>
</dbReference>
<dbReference type="InterPro" id="IPR036236">
    <property type="entry name" value="Znf_C2H2_sf"/>
</dbReference>
<accession>A0AAV9AEY0</accession>
<dbReference type="PROSITE" id="PS50157">
    <property type="entry name" value="ZINC_FINGER_C2H2_2"/>
    <property type="match status" value="2"/>
</dbReference>
<proteinExistence type="predicted"/>
<reference evidence="4" key="2">
    <citation type="submission" date="2023-06" db="EMBL/GenBank/DDBJ databases">
        <authorList>
            <person name="Ma L."/>
            <person name="Liu K.-W."/>
            <person name="Li Z."/>
            <person name="Hsiao Y.-Y."/>
            <person name="Qi Y."/>
            <person name="Fu T."/>
            <person name="Tang G."/>
            <person name="Zhang D."/>
            <person name="Sun W.-H."/>
            <person name="Liu D.-K."/>
            <person name="Li Y."/>
            <person name="Chen G.-Z."/>
            <person name="Liu X.-D."/>
            <person name="Liao X.-Y."/>
            <person name="Jiang Y.-T."/>
            <person name="Yu X."/>
            <person name="Hao Y."/>
            <person name="Huang J."/>
            <person name="Zhao X.-W."/>
            <person name="Ke S."/>
            <person name="Chen Y.-Y."/>
            <person name="Wu W.-L."/>
            <person name="Hsu J.-L."/>
            <person name="Lin Y.-F."/>
            <person name="Huang M.-D."/>
            <person name="Li C.-Y."/>
            <person name="Huang L."/>
            <person name="Wang Z.-W."/>
            <person name="Zhao X."/>
            <person name="Zhong W.-Y."/>
            <person name="Peng D.-H."/>
            <person name="Ahmad S."/>
            <person name="Lan S."/>
            <person name="Zhang J.-S."/>
            <person name="Tsai W.-C."/>
            <person name="Van De Peer Y."/>
            <person name="Liu Z.-J."/>
        </authorList>
    </citation>
    <scope>NUCLEOTIDE SEQUENCE</scope>
    <source>
        <strain evidence="4">SCP</strain>
        <tissue evidence="4">Leaves</tissue>
    </source>
</reference>
<comment type="caution">
    <text evidence="4">The sequence shown here is derived from an EMBL/GenBank/DDBJ whole genome shotgun (WGS) entry which is preliminary data.</text>
</comment>
<dbReference type="SUPFAM" id="SSF57667">
    <property type="entry name" value="beta-beta-alpha zinc fingers"/>
    <property type="match status" value="1"/>
</dbReference>
<dbReference type="PROSITE" id="PS00028">
    <property type="entry name" value="ZINC_FINGER_C2H2_1"/>
    <property type="match status" value="2"/>
</dbReference>
<dbReference type="EMBL" id="JAUJYN010000010">
    <property type="protein sequence ID" value="KAK1262722.1"/>
    <property type="molecule type" value="Genomic_DNA"/>
</dbReference>
<dbReference type="Gene3D" id="3.30.160.60">
    <property type="entry name" value="Classic Zinc Finger"/>
    <property type="match status" value="1"/>
</dbReference>